<evidence type="ECO:0000313" key="3">
    <source>
        <dbReference type="Proteomes" id="UP000186705"/>
    </source>
</evidence>
<dbReference type="PANTHER" id="PTHR14859">
    <property type="entry name" value="CALCOFLUOR WHITE HYPERSENSITIVE PROTEIN PRECURSOR"/>
    <property type="match status" value="1"/>
</dbReference>
<dbReference type="InterPro" id="IPR051916">
    <property type="entry name" value="GPI-anchor_lipid_remodeler"/>
</dbReference>
<keyword evidence="3" id="KW-1185">Reference proteome</keyword>
<dbReference type="STRING" id="1862672.BO225_01295"/>
<organism evidence="2 3">
    <name type="scientific">Dubosiella newyorkensis</name>
    <dbReference type="NCBI Taxonomy" id="1862672"/>
    <lineage>
        <taxon>Bacteria</taxon>
        <taxon>Bacillati</taxon>
        <taxon>Bacillota</taxon>
        <taxon>Erysipelotrichia</taxon>
        <taxon>Erysipelotrichales</taxon>
        <taxon>Erysipelotrichaceae</taxon>
        <taxon>Dubosiella</taxon>
    </lineage>
</organism>
<dbReference type="OrthoDB" id="9812537at2"/>
<sequence>MLSKQQVFVEAIANLQPDVFCLQEVNQSQGAQEVKPLKNQIQIQDTIKLRQDNHAYTIVKMLEGQGIHYEWVWLPIKVGYGKYDEGVAIFSKKPILEVEDLLVSQNKSYSNYRTRRLLGIRNEDGWFYSVHFSWWADPEEPFANQWKKANQSISQKKKEPVFLLGDFNGDAAIRNENYDTIRQVGFYDTYLLAKEKDDGYTISGQIDGWRENEPIPQRRIALFPLEVRK</sequence>
<feature type="domain" description="Endonuclease/exonuclease/phosphatase" evidence="1">
    <location>
        <begin position="8"/>
        <end position="169"/>
    </location>
</feature>
<dbReference type="GO" id="GO:0003824">
    <property type="term" value="F:catalytic activity"/>
    <property type="evidence" value="ECO:0007669"/>
    <property type="project" value="InterPro"/>
</dbReference>
<dbReference type="InterPro" id="IPR005135">
    <property type="entry name" value="Endo/exonuclease/phosphatase"/>
</dbReference>
<dbReference type="Gene3D" id="3.60.10.10">
    <property type="entry name" value="Endonuclease/exonuclease/phosphatase"/>
    <property type="match status" value="1"/>
</dbReference>
<reference evidence="2 3" key="1">
    <citation type="submission" date="2016-11" db="EMBL/GenBank/DDBJ databases">
        <title>Description of two novel members of the family Erysipelotrichaceae: Ileibacterium lipovorans gen. nov., sp. nov. and Dubosiella newyorkensis, gen. nov., sp. nov.</title>
        <authorList>
            <person name="Cox L.M."/>
            <person name="Sohn J."/>
            <person name="Tyrrell K.L."/>
            <person name="Citron D.M."/>
            <person name="Lawson P.A."/>
            <person name="Patel N.B."/>
            <person name="Iizumi T."/>
            <person name="Perez-Perez G.I."/>
            <person name="Goldstein E.J."/>
            <person name="Blaser M.J."/>
        </authorList>
    </citation>
    <scope>NUCLEOTIDE SEQUENCE [LARGE SCALE GENOMIC DNA]</scope>
    <source>
        <strain evidence="2 3">NYU-BL-A4</strain>
    </source>
</reference>
<dbReference type="Proteomes" id="UP000186705">
    <property type="component" value="Unassembled WGS sequence"/>
</dbReference>
<dbReference type="InterPro" id="IPR036691">
    <property type="entry name" value="Endo/exonu/phosph_ase_sf"/>
</dbReference>
<dbReference type="GeneID" id="78274584"/>
<evidence type="ECO:0000259" key="1">
    <source>
        <dbReference type="Pfam" id="PF03372"/>
    </source>
</evidence>
<evidence type="ECO:0000313" key="2">
    <source>
        <dbReference type="EMBL" id="OLU47803.1"/>
    </source>
</evidence>
<comment type="caution">
    <text evidence="2">The sequence shown here is derived from an EMBL/GenBank/DDBJ whole genome shotgun (WGS) entry which is preliminary data.</text>
</comment>
<gene>
    <name evidence="2" type="ORF">BO225_01295</name>
</gene>
<dbReference type="PANTHER" id="PTHR14859:SF1">
    <property type="entry name" value="PGAP2-INTERACTING PROTEIN"/>
    <property type="match status" value="1"/>
</dbReference>
<dbReference type="RefSeq" id="WP_083632033.1">
    <property type="nucleotide sequence ID" value="NZ_CAPDDE010000067.1"/>
</dbReference>
<accession>A0A1U7NQ90</accession>
<dbReference type="AlphaFoldDB" id="A0A1U7NQ90"/>
<dbReference type="SUPFAM" id="SSF56219">
    <property type="entry name" value="DNase I-like"/>
    <property type="match status" value="1"/>
</dbReference>
<dbReference type="GO" id="GO:0006506">
    <property type="term" value="P:GPI anchor biosynthetic process"/>
    <property type="evidence" value="ECO:0007669"/>
    <property type="project" value="TreeGrafter"/>
</dbReference>
<protein>
    <recommendedName>
        <fullName evidence="1">Endonuclease/exonuclease/phosphatase domain-containing protein</fullName>
    </recommendedName>
</protein>
<proteinExistence type="predicted"/>
<dbReference type="GO" id="GO:0016020">
    <property type="term" value="C:membrane"/>
    <property type="evidence" value="ECO:0007669"/>
    <property type="project" value="GOC"/>
</dbReference>
<dbReference type="EMBL" id="MPKA01000039">
    <property type="protein sequence ID" value="OLU47803.1"/>
    <property type="molecule type" value="Genomic_DNA"/>
</dbReference>
<name>A0A1U7NQ90_9FIRM</name>
<dbReference type="Pfam" id="PF03372">
    <property type="entry name" value="Exo_endo_phos"/>
    <property type="match status" value="1"/>
</dbReference>